<sequence>NKLWRMAHNLIISGTENHSVPEVEPANRRNHRSRGRSHSQHKAGHGANTIRRELSWFERDDRSNSNTPSVLSFQALLEKGTSISQVASLPMKYSYSEHSLRANVQINDAPGCTLNDLCVIVEHLIVHAAVGTGLKSVHDAALLAIMWETPTHTLCFWRTVLHIFRVKTSVVQGVSIYKSAEYWQQCILHAFCMLFISYDESSEYLFPLVPRTFNTLADNYSDEASSVGSLTLSFNSLFFSVSLVSSKIRNRLQPEIRSTVRPHMSCHSLRRGASREDQSVAKVLEGYPSSTYRYVLRPLMSCSLLEATGRNNTTPAYVCHYLYELGRRITTNNNLLGSSISIRTSCKRGFHLNARWRTMNNA</sequence>
<organism evidence="2 3">
    <name type="scientific">Phytophthora megakarya</name>
    <dbReference type="NCBI Taxonomy" id="4795"/>
    <lineage>
        <taxon>Eukaryota</taxon>
        <taxon>Sar</taxon>
        <taxon>Stramenopiles</taxon>
        <taxon>Oomycota</taxon>
        <taxon>Peronosporomycetes</taxon>
        <taxon>Peronosporales</taxon>
        <taxon>Peronosporaceae</taxon>
        <taxon>Phytophthora</taxon>
    </lineage>
</organism>
<keyword evidence="3" id="KW-1185">Reference proteome</keyword>
<dbReference type="STRING" id="4795.A0A225W6B0"/>
<dbReference type="EMBL" id="NBNE01001778">
    <property type="protein sequence ID" value="OWZ12689.1"/>
    <property type="molecule type" value="Genomic_DNA"/>
</dbReference>
<dbReference type="Proteomes" id="UP000198211">
    <property type="component" value="Unassembled WGS sequence"/>
</dbReference>
<evidence type="ECO:0000313" key="2">
    <source>
        <dbReference type="EMBL" id="OWZ12689.1"/>
    </source>
</evidence>
<comment type="caution">
    <text evidence="2">The sequence shown here is derived from an EMBL/GenBank/DDBJ whole genome shotgun (WGS) entry which is preliminary data.</text>
</comment>
<reference evidence="3" key="1">
    <citation type="submission" date="2017-03" db="EMBL/GenBank/DDBJ databases">
        <title>Phytopthora megakarya and P. palmivora, two closely related causual agents of cacao black pod achieved similar genome size and gene model numbers by different mechanisms.</title>
        <authorList>
            <person name="Ali S."/>
            <person name="Shao J."/>
            <person name="Larry D.J."/>
            <person name="Kronmiller B."/>
            <person name="Shen D."/>
            <person name="Strem M.D."/>
            <person name="Melnick R.L."/>
            <person name="Guiltinan M.J."/>
            <person name="Tyler B.M."/>
            <person name="Meinhardt L.W."/>
            <person name="Bailey B.A."/>
        </authorList>
    </citation>
    <scope>NUCLEOTIDE SEQUENCE [LARGE SCALE GENOMIC DNA]</scope>
    <source>
        <strain evidence="3">zdho120</strain>
    </source>
</reference>
<accession>A0A225W6B0</accession>
<feature type="compositionally biased region" description="Basic residues" evidence="1">
    <location>
        <begin position="28"/>
        <end position="44"/>
    </location>
</feature>
<feature type="non-terminal residue" evidence="2">
    <location>
        <position position="1"/>
    </location>
</feature>
<feature type="region of interest" description="Disordered" evidence="1">
    <location>
        <begin position="15"/>
        <end position="47"/>
    </location>
</feature>
<dbReference type="AlphaFoldDB" id="A0A225W6B0"/>
<evidence type="ECO:0000313" key="3">
    <source>
        <dbReference type="Proteomes" id="UP000198211"/>
    </source>
</evidence>
<name>A0A225W6B0_9STRA</name>
<gene>
    <name evidence="2" type="ORF">PHMEG_00014107</name>
</gene>
<proteinExistence type="predicted"/>
<protein>
    <submittedName>
        <fullName evidence="2">Uncharacterized protein</fullName>
    </submittedName>
</protein>
<evidence type="ECO:0000256" key="1">
    <source>
        <dbReference type="SAM" id="MobiDB-lite"/>
    </source>
</evidence>